<evidence type="ECO:0000313" key="7">
    <source>
        <dbReference type="EMBL" id="KAK5059837.1"/>
    </source>
</evidence>
<comment type="caution">
    <text evidence="7">The sequence shown here is derived from an EMBL/GenBank/DDBJ whole genome shotgun (WGS) entry which is preliminary data.</text>
</comment>
<dbReference type="GeneID" id="89977878"/>
<dbReference type="GO" id="GO:0050660">
    <property type="term" value="F:flavin adenine dinucleotide binding"/>
    <property type="evidence" value="ECO:0007669"/>
    <property type="project" value="InterPro"/>
</dbReference>
<dbReference type="PANTHER" id="PTHR42877:SF11">
    <property type="entry name" value="MONOOXYGENASE, PUTATIVE (AFU_ORTHOLOGUE AFUA_6G13790)-RELATED"/>
    <property type="match status" value="1"/>
</dbReference>
<dbReference type="EMBL" id="JAVRRD010000004">
    <property type="protein sequence ID" value="KAK5059837.1"/>
    <property type="molecule type" value="Genomic_DNA"/>
</dbReference>
<reference evidence="7 8" key="1">
    <citation type="submission" date="2023-08" db="EMBL/GenBank/DDBJ databases">
        <title>Black Yeasts Isolated from many extreme environments.</title>
        <authorList>
            <person name="Coleine C."/>
            <person name="Stajich J.E."/>
            <person name="Selbmann L."/>
        </authorList>
    </citation>
    <scope>NUCLEOTIDE SEQUENCE [LARGE SCALE GENOMIC DNA]</scope>
    <source>
        <strain evidence="7 8">CCFEE 5792</strain>
    </source>
</reference>
<accession>A0AAV9NJ45</accession>
<evidence type="ECO:0000256" key="4">
    <source>
        <dbReference type="ARBA" id="ARBA00022827"/>
    </source>
</evidence>
<dbReference type="GO" id="GO:0004499">
    <property type="term" value="F:N,N-dimethylaniline monooxygenase activity"/>
    <property type="evidence" value="ECO:0007669"/>
    <property type="project" value="InterPro"/>
</dbReference>
<dbReference type="SUPFAM" id="SSF51905">
    <property type="entry name" value="FAD/NAD(P)-binding domain"/>
    <property type="match status" value="3"/>
</dbReference>
<dbReference type="InterPro" id="IPR036188">
    <property type="entry name" value="FAD/NAD-bd_sf"/>
</dbReference>
<dbReference type="GO" id="GO:0050661">
    <property type="term" value="F:NADP binding"/>
    <property type="evidence" value="ECO:0007669"/>
    <property type="project" value="InterPro"/>
</dbReference>
<evidence type="ECO:0000256" key="1">
    <source>
        <dbReference type="ARBA" id="ARBA00001974"/>
    </source>
</evidence>
<dbReference type="PANTHER" id="PTHR42877">
    <property type="entry name" value="L-ORNITHINE N(5)-MONOOXYGENASE-RELATED"/>
    <property type="match status" value="1"/>
</dbReference>
<dbReference type="InterPro" id="IPR051209">
    <property type="entry name" value="FAD-bind_Monooxygenase_sf"/>
</dbReference>
<dbReference type="Proteomes" id="UP001358417">
    <property type="component" value="Unassembled WGS sequence"/>
</dbReference>
<proteinExistence type="inferred from homology"/>
<evidence type="ECO:0000256" key="2">
    <source>
        <dbReference type="ARBA" id="ARBA00010139"/>
    </source>
</evidence>
<keyword evidence="4" id="KW-0274">FAD</keyword>
<feature type="region of interest" description="Disordered" evidence="6">
    <location>
        <begin position="1"/>
        <end position="25"/>
    </location>
</feature>
<protein>
    <recommendedName>
        <fullName evidence="9">FAD/NAD(P)-binding domain-containing protein</fullName>
    </recommendedName>
</protein>
<dbReference type="RefSeq" id="XP_064709658.1">
    <property type="nucleotide sequence ID" value="XM_064853259.1"/>
</dbReference>
<comment type="similarity">
    <text evidence="2">Belongs to the FAD-binding monooxygenase family.</text>
</comment>
<evidence type="ECO:0008006" key="9">
    <source>
        <dbReference type="Google" id="ProtNLM"/>
    </source>
</evidence>
<comment type="cofactor">
    <cofactor evidence="1">
        <name>FAD</name>
        <dbReference type="ChEBI" id="CHEBI:57692"/>
    </cofactor>
</comment>
<evidence type="ECO:0000256" key="6">
    <source>
        <dbReference type="SAM" id="MobiDB-lite"/>
    </source>
</evidence>
<dbReference type="Pfam" id="PF00743">
    <property type="entry name" value="FMO-like"/>
    <property type="match status" value="1"/>
</dbReference>
<dbReference type="InterPro" id="IPR020946">
    <property type="entry name" value="Flavin_mOase-like"/>
</dbReference>
<keyword evidence="3" id="KW-0285">Flavoprotein</keyword>
<evidence type="ECO:0000256" key="5">
    <source>
        <dbReference type="ARBA" id="ARBA00023002"/>
    </source>
</evidence>
<evidence type="ECO:0000313" key="8">
    <source>
        <dbReference type="Proteomes" id="UP001358417"/>
    </source>
</evidence>
<keyword evidence="8" id="KW-1185">Reference proteome</keyword>
<keyword evidence="5" id="KW-0560">Oxidoreductase</keyword>
<feature type="compositionally biased region" description="Polar residues" evidence="6">
    <location>
        <begin position="15"/>
        <end position="25"/>
    </location>
</feature>
<dbReference type="AlphaFoldDB" id="A0AAV9NJ45"/>
<evidence type="ECO:0000256" key="3">
    <source>
        <dbReference type="ARBA" id="ARBA00022630"/>
    </source>
</evidence>
<organism evidence="7 8">
    <name type="scientific">Exophiala bonariae</name>
    <dbReference type="NCBI Taxonomy" id="1690606"/>
    <lineage>
        <taxon>Eukaryota</taxon>
        <taxon>Fungi</taxon>
        <taxon>Dikarya</taxon>
        <taxon>Ascomycota</taxon>
        <taxon>Pezizomycotina</taxon>
        <taxon>Eurotiomycetes</taxon>
        <taxon>Chaetothyriomycetidae</taxon>
        <taxon>Chaetothyriales</taxon>
        <taxon>Herpotrichiellaceae</taxon>
        <taxon>Exophiala</taxon>
    </lineage>
</organism>
<gene>
    <name evidence="7" type="ORF">LTR84_009720</name>
</gene>
<sequence length="568" mass="64535">MGEATTASEVLDTFSRGTKNPVPNSPAYTPQRVLKIVTVGAGFSGLIFAHKLQHERPEFQQLTSHKIFESRGDVGGTWLVNKYPGVQCDVPAHVYAFPFDPKPDWDHFYATGQEIHSYIKATVKKWNLDRDVHLNHKVLEALWQEDVAQWKITVENGEGAFVEYADFLISGQGVLNKWHWPNVQGLEKFKGHKCHSAEWDENYDYSHKTIAVIGNGSSGVQIVPKLANLPGAKVISFQRSPNYVYSRSAPAKLLDRDDLAQNPAYTEQEKQRFREDKTFHREYRQKIIHSINSMFKMFVKGSEENIKESELARLQMAEKLHHDPELCDRMIPNWGLGCRRITPAEGYLESFSKDNVQLVFDTVSGATENSVVTASGKSYEVDVIACATGFDVSWRPQWRMIGRDQVDLNVEWAVDPKSYISLGAANMPNHFIFLGPNAVVTHGSLIESINWTADYILKWLYKVTTEDIKSITPKSDVINELIEKGNKIHDTLVWTDSCSSWFKRNTPGGRVTAGFGGSALLFRKLVQEIRPEDFDIQYQSTNRWSFLGNGFTDHELDPKNDLAFYLKH</sequence>
<name>A0AAV9NJ45_9EURO</name>
<dbReference type="Gene3D" id="3.50.50.60">
    <property type="entry name" value="FAD/NAD(P)-binding domain"/>
    <property type="match status" value="2"/>
</dbReference>